<evidence type="ECO:0000256" key="6">
    <source>
        <dbReference type="ARBA" id="ARBA00022989"/>
    </source>
</evidence>
<evidence type="ECO:0000259" key="13">
    <source>
        <dbReference type="PROSITE" id="PS50027"/>
    </source>
</evidence>
<evidence type="ECO:0000256" key="9">
    <source>
        <dbReference type="ARBA" id="ARBA00023292"/>
    </source>
</evidence>
<protein>
    <submittedName>
        <fullName evidence="15">Attractin-like</fullName>
    </submittedName>
</protein>
<dbReference type="InterPro" id="IPR056863">
    <property type="entry name" value="LMN_ATRN_NET-like_EGF"/>
</dbReference>
<keyword evidence="4" id="KW-0732">Signal</keyword>
<feature type="transmembrane region" description="Helical" evidence="11">
    <location>
        <begin position="21"/>
        <end position="43"/>
    </location>
</feature>
<dbReference type="Gene3D" id="2.60.120.290">
    <property type="entry name" value="Spermadhesin, CUB domain"/>
    <property type="match status" value="1"/>
</dbReference>
<dbReference type="InterPro" id="IPR016201">
    <property type="entry name" value="PSI"/>
</dbReference>
<evidence type="ECO:0000256" key="11">
    <source>
        <dbReference type="SAM" id="Phobius"/>
    </source>
</evidence>
<keyword evidence="6 11" id="KW-1133">Transmembrane helix</keyword>
<dbReference type="GeneID" id="106463479"/>
<dbReference type="PANTHER" id="PTHR46376">
    <property type="entry name" value="LEUCINE-ZIPPER-LIKE TRANSCRIPTIONAL REGULATOR 1"/>
    <property type="match status" value="1"/>
</dbReference>
<comment type="subcellular location">
    <subcellularLocation>
        <location evidence="1">Membrane</location>
        <topology evidence="1">Single-pass membrane protein</topology>
    </subcellularLocation>
</comment>
<dbReference type="SMART" id="SM00181">
    <property type="entry name" value="EGF"/>
    <property type="match status" value="4"/>
</dbReference>
<dbReference type="InterPro" id="IPR056732">
    <property type="entry name" value="GBD_ATRN"/>
</dbReference>
<dbReference type="SUPFAM" id="SSF117281">
    <property type="entry name" value="Kelch motif"/>
    <property type="match status" value="1"/>
</dbReference>
<accession>A0ABM1BC17</accession>
<dbReference type="Proteomes" id="UP000694941">
    <property type="component" value="Unplaced"/>
</dbReference>
<dbReference type="PROSITE" id="PS50027">
    <property type="entry name" value="EGF_LAM_2"/>
    <property type="match status" value="1"/>
</dbReference>
<dbReference type="InterPro" id="IPR002049">
    <property type="entry name" value="LE_dom"/>
</dbReference>
<dbReference type="SMART" id="SM00042">
    <property type="entry name" value="CUB"/>
    <property type="match status" value="1"/>
</dbReference>
<dbReference type="InterPro" id="IPR056737">
    <property type="entry name" value="Beta-prop_ATRN-MKLN-like"/>
</dbReference>
<dbReference type="Pfam" id="PF18720">
    <property type="entry name" value="EGF_Tenascin"/>
    <property type="match status" value="1"/>
</dbReference>
<dbReference type="SUPFAM" id="SSF49854">
    <property type="entry name" value="Spermadhesin, CUB domain"/>
    <property type="match status" value="1"/>
</dbReference>
<dbReference type="InterPro" id="IPR035914">
    <property type="entry name" value="Sperma_CUB_dom_sf"/>
</dbReference>
<dbReference type="CDD" id="cd00041">
    <property type="entry name" value="CUB"/>
    <property type="match status" value="1"/>
</dbReference>
<dbReference type="Pfam" id="PF24981">
    <property type="entry name" value="Beta-prop_ATRN-LZTR1"/>
    <property type="match status" value="1"/>
</dbReference>
<evidence type="ECO:0000256" key="10">
    <source>
        <dbReference type="PROSITE-ProRule" id="PRU00460"/>
    </source>
</evidence>
<dbReference type="SMART" id="SM00180">
    <property type="entry name" value="EGF_Lam"/>
    <property type="match status" value="1"/>
</dbReference>
<evidence type="ECO:0000313" key="14">
    <source>
        <dbReference type="Proteomes" id="UP000694941"/>
    </source>
</evidence>
<keyword evidence="9 10" id="KW-0424">Laminin EGF-like domain</keyword>
<dbReference type="SMART" id="SM00423">
    <property type="entry name" value="PSI"/>
    <property type="match status" value="3"/>
</dbReference>
<dbReference type="Pfam" id="PF24972">
    <property type="entry name" value="GBD_ATRN"/>
    <property type="match status" value="1"/>
</dbReference>
<dbReference type="InterPro" id="IPR051568">
    <property type="entry name" value="LZTR1/Attractin"/>
</dbReference>
<dbReference type="RefSeq" id="XP_013778972.1">
    <property type="nucleotide sequence ID" value="XM_013923518.2"/>
</dbReference>
<keyword evidence="8" id="KW-0325">Glycoprotein</keyword>
<evidence type="ECO:0000259" key="12">
    <source>
        <dbReference type="PROSITE" id="PS01180"/>
    </source>
</evidence>
<keyword evidence="3 11" id="KW-0812">Transmembrane</keyword>
<dbReference type="InterPro" id="IPR015915">
    <property type="entry name" value="Kelch-typ_b-propeller"/>
</dbReference>
<evidence type="ECO:0000256" key="3">
    <source>
        <dbReference type="ARBA" id="ARBA00022692"/>
    </source>
</evidence>
<feature type="disulfide bond" evidence="10">
    <location>
        <begin position="884"/>
        <end position="893"/>
    </location>
</feature>
<evidence type="ECO:0000256" key="8">
    <source>
        <dbReference type="ARBA" id="ARBA00023180"/>
    </source>
</evidence>
<dbReference type="InterPro" id="IPR000742">
    <property type="entry name" value="EGF"/>
</dbReference>
<organism evidence="14 15">
    <name type="scientific">Limulus polyphemus</name>
    <name type="common">Atlantic horseshoe crab</name>
    <dbReference type="NCBI Taxonomy" id="6850"/>
    <lineage>
        <taxon>Eukaryota</taxon>
        <taxon>Metazoa</taxon>
        <taxon>Ecdysozoa</taxon>
        <taxon>Arthropoda</taxon>
        <taxon>Chelicerata</taxon>
        <taxon>Merostomata</taxon>
        <taxon>Xiphosura</taxon>
        <taxon>Limulidae</taxon>
        <taxon>Limulus</taxon>
    </lineage>
</organism>
<evidence type="ECO:0000256" key="1">
    <source>
        <dbReference type="ARBA" id="ARBA00004167"/>
    </source>
</evidence>
<dbReference type="PROSITE" id="PS01186">
    <property type="entry name" value="EGF_2"/>
    <property type="match status" value="1"/>
</dbReference>
<dbReference type="PANTHER" id="PTHR46376:SF2">
    <property type="entry name" value="DISTRACTED, ISOFORM B"/>
    <property type="match status" value="1"/>
</dbReference>
<proteinExistence type="predicted"/>
<dbReference type="CDD" id="cd00055">
    <property type="entry name" value="EGF_Lam"/>
    <property type="match status" value="2"/>
</dbReference>
<feature type="transmembrane region" description="Helical" evidence="11">
    <location>
        <begin position="1076"/>
        <end position="1100"/>
    </location>
</feature>
<sequence>MENGLPMCYDLKTVAKRSKKVLRVLTSLILKLLIILLMTQIFVERTFAAYRGSCESEKNECLHGICRNGECVCDRGWKGESCHLCGGRNMLMSSSGIISDGAGNYSLDTQCAWLIDSGERNATIHLELVNFETQCSRDHLYIFDGDSIFSPLVAAFSGHYRIGENPLHQQEVMTHSGSAFLFFFSDSSYNMSGFTLFYRINGCPLNCSEHGVCVDNQCTCWAGWAGKDCSYPVCPGNCNHGTCDRENHHCICDSEFRGPDCSMSTSEGGWEVVTGEGTVVPRALHQSLIYEDVLWVFGGESFNREVFLNVAKFNFSSKSWENIDYVGTEISRCLHGHSVVIYKDHMYVFGGKEKNSVVVKDFWSFDFLNWSWKEVLDYNAEKDCLTDLCSPVAVVGHTANMVGDRMIVIFGYNPVFGHLNIVQEFSFLWNSWKTVQTNGAIVKGGYGHTSVYDEATQFIYVHGGYHSQGEWGEVVDVLYAYHPFHQSWTILSPSGSYRYLHSAAVLQGMLLIYGGSTHNDSVFNAGDKCYSADFLAYDIGCDTWHILKSQAAFVPDLERFGHTAVTYDGSMYVFGGFNGQLMSSLLKFTPGSCEINESSEGCEMSLPGRKCWWNFNKKTCEPVFHTLTYKSSHLSCHRRNINFTSLCEKLTSCPSCLANTYGCVWCGSLCSYKRCPKSQKKTISLEACEDTESSNCDKLHVCHACHTEYHCGWEAKRRSCTFVREISNKTEKAFMSNDLRVTCEPPCSNRSTCEYCIEGNCVWCSNQKQCLEKNALTAMFPIAQCMEVAANIQKCVGLECKDVQNVGDCQENPRCGWCDDGSGTGRGTCMEGGYAGPVTWNGVSYSVNTSICSEERWFFTSVPECQCNGHSTCINGSAVCKQPCQHLTEGKQCERCIDGYYGNPVNGRNCAQCFCNGHGVMCHHKTGHCYCTTKGIIGHNCSSCDEIKHYLGNPEDGGTCFYNLDIGFKYTFDMTKSEDKFYNRINLLNVPKETDIDVEFSITCSGAALVNVSVASALLPEQPLLVFHECNKTKLHFAHKQHYFGAKNTTFFVYVFNFKTPIIIEISFSQHKSLDLLQFFITFSSCFLTLLVIAAVLWKVKQKYDLYRRRQQLFVEMEQMASRPFAGVLLSVDNLDLSEISENTDSSYPAPVALEPCLGGKAAVLSLIVKLPTNNENYTPQGQCGIAIASALVSLGNLKKTTTAVTTTPVIKEEGKVELWKPHNHSGTYI</sequence>
<reference evidence="15" key="1">
    <citation type="submission" date="2025-08" db="UniProtKB">
        <authorList>
            <consortium name="RefSeq"/>
        </authorList>
    </citation>
    <scope>IDENTIFICATION</scope>
    <source>
        <tissue evidence="15">Muscle</tissue>
    </source>
</reference>
<evidence type="ECO:0000256" key="4">
    <source>
        <dbReference type="ARBA" id="ARBA00022729"/>
    </source>
</evidence>
<dbReference type="Gene3D" id="2.10.25.10">
    <property type="entry name" value="Laminin"/>
    <property type="match status" value="2"/>
</dbReference>
<evidence type="ECO:0000256" key="5">
    <source>
        <dbReference type="ARBA" id="ARBA00022737"/>
    </source>
</evidence>
<dbReference type="InterPro" id="IPR041161">
    <property type="entry name" value="EGF_Tenascin"/>
</dbReference>
<comment type="caution">
    <text evidence="10">Lacks conserved residue(s) required for the propagation of feature annotation.</text>
</comment>
<keyword evidence="5" id="KW-0677">Repeat</keyword>
<evidence type="ECO:0000256" key="2">
    <source>
        <dbReference type="ARBA" id="ARBA00022441"/>
    </source>
</evidence>
<keyword evidence="7 10" id="KW-1015">Disulfide bond</keyword>
<feature type="domain" description="CUB" evidence="12">
    <location>
        <begin position="85"/>
        <end position="201"/>
    </location>
</feature>
<dbReference type="SUPFAM" id="SSF57196">
    <property type="entry name" value="EGF/Laminin"/>
    <property type="match status" value="1"/>
</dbReference>
<dbReference type="PROSITE" id="PS01180">
    <property type="entry name" value="CUB"/>
    <property type="match status" value="1"/>
</dbReference>
<feature type="domain" description="Laminin EGF-like" evidence="13">
    <location>
        <begin position="865"/>
        <end position="912"/>
    </location>
</feature>
<dbReference type="InterPro" id="IPR000859">
    <property type="entry name" value="CUB_dom"/>
</dbReference>
<keyword evidence="2" id="KW-0880">Kelch repeat</keyword>
<keyword evidence="14" id="KW-1185">Reference proteome</keyword>
<name>A0ABM1BC17_LIMPO</name>
<evidence type="ECO:0000256" key="7">
    <source>
        <dbReference type="ARBA" id="ARBA00023157"/>
    </source>
</evidence>
<gene>
    <name evidence="15" type="primary">LOC106463479</name>
</gene>
<feature type="disulfide bond" evidence="10">
    <location>
        <begin position="896"/>
        <end position="910"/>
    </location>
</feature>
<dbReference type="Pfam" id="PF24973">
    <property type="entry name" value="EGF_LMN_ATRN"/>
    <property type="match status" value="1"/>
</dbReference>
<dbReference type="Gene3D" id="2.120.10.80">
    <property type="entry name" value="Kelch-type beta propeller"/>
    <property type="match status" value="2"/>
</dbReference>
<keyword evidence="11" id="KW-0472">Membrane</keyword>
<dbReference type="PROSITE" id="PS00022">
    <property type="entry name" value="EGF_1"/>
    <property type="match status" value="2"/>
</dbReference>
<evidence type="ECO:0000313" key="15">
    <source>
        <dbReference type="RefSeq" id="XP_013778972.1"/>
    </source>
</evidence>